<feature type="compositionally biased region" description="Low complexity" evidence="1">
    <location>
        <begin position="143"/>
        <end position="160"/>
    </location>
</feature>
<feature type="region of interest" description="Disordered" evidence="1">
    <location>
        <begin position="129"/>
        <end position="160"/>
    </location>
</feature>
<organism evidence="2 3">
    <name type="scientific">Catenulispora yoronensis</name>
    <dbReference type="NCBI Taxonomy" id="450799"/>
    <lineage>
        <taxon>Bacteria</taxon>
        <taxon>Bacillati</taxon>
        <taxon>Actinomycetota</taxon>
        <taxon>Actinomycetes</taxon>
        <taxon>Catenulisporales</taxon>
        <taxon>Catenulisporaceae</taxon>
        <taxon>Catenulispora</taxon>
    </lineage>
</organism>
<feature type="compositionally biased region" description="Basic and acidic residues" evidence="1">
    <location>
        <begin position="1"/>
        <end position="12"/>
    </location>
</feature>
<dbReference type="InterPro" id="IPR010982">
    <property type="entry name" value="Lambda_DNA-bd_dom_sf"/>
</dbReference>
<sequence length="160" mass="17343">MGGKTMSEEERTFVGAESARDRRRRLMSDPARAARVSKIREATAEMDRIYAMNLAMVREAAELTQVEVAKRLGSAQGVVSRTENRRDMYLSTLYNYLTATGATDVAITLTINGKAVALDLEAILGHPALPESETSDEDVERPAIAAAGEPAAQTTTAARR</sequence>
<keyword evidence="3" id="KW-1185">Reference proteome</keyword>
<feature type="region of interest" description="Disordered" evidence="1">
    <location>
        <begin position="1"/>
        <end position="21"/>
    </location>
</feature>
<reference evidence="3" key="1">
    <citation type="journal article" date="2019" name="Int. J. Syst. Evol. Microbiol.">
        <title>The Global Catalogue of Microorganisms (GCM) 10K type strain sequencing project: providing services to taxonomists for standard genome sequencing and annotation.</title>
        <authorList>
            <consortium name="The Broad Institute Genomics Platform"/>
            <consortium name="The Broad Institute Genome Sequencing Center for Infectious Disease"/>
            <person name="Wu L."/>
            <person name="Ma J."/>
        </authorList>
    </citation>
    <scope>NUCLEOTIDE SEQUENCE [LARGE SCALE GENOMIC DNA]</scope>
    <source>
        <strain evidence="3">JCM 16014</strain>
    </source>
</reference>
<accession>A0ABP5F1H4</accession>
<dbReference type="Gene3D" id="1.10.260.40">
    <property type="entry name" value="lambda repressor-like DNA-binding domains"/>
    <property type="match status" value="1"/>
</dbReference>
<name>A0ABP5F1H4_9ACTN</name>
<evidence type="ECO:0000256" key="1">
    <source>
        <dbReference type="SAM" id="MobiDB-lite"/>
    </source>
</evidence>
<dbReference type="SUPFAM" id="SSF47413">
    <property type="entry name" value="lambda repressor-like DNA-binding domains"/>
    <property type="match status" value="1"/>
</dbReference>
<protein>
    <recommendedName>
        <fullName evidence="4">HTH cro/C1-type domain-containing protein</fullName>
    </recommendedName>
</protein>
<evidence type="ECO:0000313" key="2">
    <source>
        <dbReference type="EMBL" id="GAA2012390.1"/>
    </source>
</evidence>
<gene>
    <name evidence="2" type="ORF">GCM10009839_03460</name>
</gene>
<dbReference type="Proteomes" id="UP001500751">
    <property type="component" value="Unassembled WGS sequence"/>
</dbReference>
<proteinExistence type="predicted"/>
<comment type="caution">
    <text evidence="2">The sequence shown here is derived from an EMBL/GenBank/DDBJ whole genome shotgun (WGS) entry which is preliminary data.</text>
</comment>
<evidence type="ECO:0000313" key="3">
    <source>
        <dbReference type="Proteomes" id="UP001500751"/>
    </source>
</evidence>
<dbReference type="EMBL" id="BAAAQN010000002">
    <property type="protein sequence ID" value="GAA2012390.1"/>
    <property type="molecule type" value="Genomic_DNA"/>
</dbReference>
<evidence type="ECO:0008006" key="4">
    <source>
        <dbReference type="Google" id="ProtNLM"/>
    </source>
</evidence>